<dbReference type="EMBL" id="JBITGY010000004">
    <property type="protein sequence ID" value="MFI6499011.1"/>
    <property type="molecule type" value="Genomic_DNA"/>
</dbReference>
<dbReference type="InterPro" id="IPR008271">
    <property type="entry name" value="Ser/Thr_kinase_AS"/>
</dbReference>
<keyword evidence="9" id="KW-0812">Transmembrane</keyword>
<dbReference type="Gene3D" id="1.10.510.10">
    <property type="entry name" value="Transferase(Phosphotransferase) domain 1"/>
    <property type="match status" value="1"/>
</dbReference>
<evidence type="ECO:0000259" key="10">
    <source>
        <dbReference type="PROSITE" id="PS50011"/>
    </source>
</evidence>
<evidence type="ECO:0000256" key="5">
    <source>
        <dbReference type="ARBA" id="ARBA00022777"/>
    </source>
</evidence>
<dbReference type="Gene3D" id="3.30.200.20">
    <property type="entry name" value="Phosphorylase Kinase, domain 1"/>
    <property type="match status" value="1"/>
</dbReference>
<feature type="compositionally biased region" description="Low complexity" evidence="8">
    <location>
        <begin position="440"/>
        <end position="450"/>
    </location>
</feature>
<keyword evidence="3 11" id="KW-0808">Transferase</keyword>
<dbReference type="SUPFAM" id="SSF56112">
    <property type="entry name" value="Protein kinase-like (PK-like)"/>
    <property type="match status" value="1"/>
</dbReference>
<sequence>MTPGQKVIDGRFELLERLGSGGMGTVWRARDLALHRDVALKEVRPPGPADDDPARAQMMRDRILLEARALARLHHPNVVTVHHIVDSPEYPHPWIVMELVPGRSLQDRVSQGLLTPPEGAQLGRGILAALRAAHAAGILHRDVKPANVLLRADGSPVLTDFGIAALYDSPGLTATGELVGSPEYIAPERLRGQEGNPSSDLWSLGMLLYVAVEGVHPMRRDTPLATLGAVLDGRIPPPRRSGPLTPVLNALLIPDPALRPNAEQLDAMLADAAMARPYPSGGGGVAGPYGPGEGGMAAPYGPGGSGAAGPYPPGGSGAAGPYPPGGSGAAGPYPPGGSGAAGPYPPQGAPPAYNTQPPAYAPPPYGGPPPGYGAAPVKSMPTGPNVHGWTTQSTRRRRSGPLVAGIVAAVAVAVTAAFLVPQWIAAPSGGEPRDPVAGGSTRSTPKSSSESSEEPSEEVTEAPTPDTSPLLTPARIRQVIAALEKESGSKVFTAFSVHEQFASANAPIAGKKIYDTFDYRDGRVSRRKGSTMSFTDRPIRLSSLNWDAIPSLFKRAEKSLGIDKPTSRYVIVQPAWPFSGTPQPAILVYLSDDYGGAYLAADKNGKILKMYARDS</sequence>
<dbReference type="PROSITE" id="PS00107">
    <property type="entry name" value="PROTEIN_KINASE_ATP"/>
    <property type="match status" value="1"/>
</dbReference>
<evidence type="ECO:0000256" key="1">
    <source>
        <dbReference type="ARBA" id="ARBA00012513"/>
    </source>
</evidence>
<keyword evidence="12" id="KW-1185">Reference proteome</keyword>
<dbReference type="PROSITE" id="PS50011">
    <property type="entry name" value="PROTEIN_KINASE_DOM"/>
    <property type="match status" value="1"/>
</dbReference>
<keyword evidence="5 11" id="KW-0418">Kinase</keyword>
<dbReference type="PROSITE" id="PS00108">
    <property type="entry name" value="PROTEIN_KINASE_ST"/>
    <property type="match status" value="1"/>
</dbReference>
<dbReference type="Pfam" id="PF00069">
    <property type="entry name" value="Pkinase"/>
    <property type="match status" value="1"/>
</dbReference>
<dbReference type="PANTHER" id="PTHR43289">
    <property type="entry name" value="MITOGEN-ACTIVATED PROTEIN KINASE KINASE KINASE 20-RELATED"/>
    <property type="match status" value="1"/>
</dbReference>
<feature type="compositionally biased region" description="Pro residues" evidence="8">
    <location>
        <begin position="359"/>
        <end position="371"/>
    </location>
</feature>
<feature type="region of interest" description="Disordered" evidence="8">
    <location>
        <begin position="329"/>
        <end position="396"/>
    </location>
</feature>
<accession>A0ABW7YSX8</accession>
<evidence type="ECO:0000256" key="7">
    <source>
        <dbReference type="PROSITE-ProRule" id="PRU10141"/>
    </source>
</evidence>
<dbReference type="PANTHER" id="PTHR43289:SF6">
    <property type="entry name" value="SERINE_THREONINE-PROTEIN KINASE NEKL-3"/>
    <property type="match status" value="1"/>
</dbReference>
<evidence type="ECO:0000313" key="11">
    <source>
        <dbReference type="EMBL" id="MFI6499011.1"/>
    </source>
</evidence>
<protein>
    <recommendedName>
        <fullName evidence="1">non-specific serine/threonine protein kinase</fullName>
        <ecNumber evidence="1">2.7.11.1</ecNumber>
    </recommendedName>
</protein>
<dbReference type="SMART" id="SM00220">
    <property type="entry name" value="S_TKc"/>
    <property type="match status" value="1"/>
</dbReference>
<evidence type="ECO:0000256" key="3">
    <source>
        <dbReference type="ARBA" id="ARBA00022679"/>
    </source>
</evidence>
<evidence type="ECO:0000256" key="9">
    <source>
        <dbReference type="SAM" id="Phobius"/>
    </source>
</evidence>
<evidence type="ECO:0000256" key="2">
    <source>
        <dbReference type="ARBA" id="ARBA00022527"/>
    </source>
</evidence>
<feature type="compositionally biased region" description="Acidic residues" evidence="8">
    <location>
        <begin position="451"/>
        <end position="460"/>
    </location>
</feature>
<feature type="region of interest" description="Disordered" evidence="8">
    <location>
        <begin position="425"/>
        <end position="471"/>
    </location>
</feature>
<keyword evidence="6 7" id="KW-0067">ATP-binding</keyword>
<evidence type="ECO:0000313" key="12">
    <source>
        <dbReference type="Proteomes" id="UP001612741"/>
    </source>
</evidence>
<comment type="caution">
    <text evidence="11">The sequence shown here is derived from an EMBL/GenBank/DDBJ whole genome shotgun (WGS) entry which is preliminary data.</text>
</comment>
<dbReference type="Proteomes" id="UP001612741">
    <property type="component" value="Unassembled WGS sequence"/>
</dbReference>
<gene>
    <name evidence="11" type="ORF">ACIBG2_16605</name>
</gene>
<dbReference type="CDD" id="cd14014">
    <property type="entry name" value="STKc_PknB_like"/>
    <property type="match status" value="1"/>
</dbReference>
<feature type="transmembrane region" description="Helical" evidence="9">
    <location>
        <begin position="402"/>
        <end position="424"/>
    </location>
</feature>
<name>A0ABW7YSX8_9ACTN</name>
<feature type="domain" description="Protein kinase" evidence="10">
    <location>
        <begin position="12"/>
        <end position="269"/>
    </location>
</feature>
<dbReference type="RefSeq" id="WP_397082243.1">
    <property type="nucleotide sequence ID" value="NZ_JBITGY010000004.1"/>
</dbReference>
<evidence type="ECO:0000256" key="4">
    <source>
        <dbReference type="ARBA" id="ARBA00022741"/>
    </source>
</evidence>
<keyword evidence="2" id="KW-0723">Serine/threonine-protein kinase</keyword>
<evidence type="ECO:0000256" key="8">
    <source>
        <dbReference type="SAM" id="MobiDB-lite"/>
    </source>
</evidence>
<dbReference type="GO" id="GO:0004674">
    <property type="term" value="F:protein serine/threonine kinase activity"/>
    <property type="evidence" value="ECO:0007669"/>
    <property type="project" value="UniProtKB-EC"/>
</dbReference>
<proteinExistence type="predicted"/>
<keyword evidence="9" id="KW-0472">Membrane</keyword>
<dbReference type="EC" id="2.7.11.1" evidence="1"/>
<feature type="binding site" evidence="7">
    <location>
        <position position="41"/>
    </location>
    <ligand>
        <name>ATP</name>
        <dbReference type="ChEBI" id="CHEBI:30616"/>
    </ligand>
</feature>
<keyword evidence="4 7" id="KW-0547">Nucleotide-binding</keyword>
<organism evidence="11 12">
    <name type="scientific">Nonomuraea typhae</name>
    <dbReference type="NCBI Taxonomy" id="2603600"/>
    <lineage>
        <taxon>Bacteria</taxon>
        <taxon>Bacillati</taxon>
        <taxon>Actinomycetota</taxon>
        <taxon>Actinomycetes</taxon>
        <taxon>Streptosporangiales</taxon>
        <taxon>Streptosporangiaceae</taxon>
        <taxon>Nonomuraea</taxon>
    </lineage>
</organism>
<reference evidence="11 12" key="1">
    <citation type="submission" date="2024-10" db="EMBL/GenBank/DDBJ databases">
        <title>The Natural Products Discovery Center: Release of the First 8490 Sequenced Strains for Exploring Actinobacteria Biosynthetic Diversity.</title>
        <authorList>
            <person name="Kalkreuter E."/>
            <person name="Kautsar S.A."/>
            <person name="Yang D."/>
            <person name="Bader C.D."/>
            <person name="Teijaro C.N."/>
            <person name="Fluegel L."/>
            <person name="Davis C.M."/>
            <person name="Simpson J.R."/>
            <person name="Lauterbach L."/>
            <person name="Steele A.D."/>
            <person name="Gui C."/>
            <person name="Meng S."/>
            <person name="Li G."/>
            <person name="Viehrig K."/>
            <person name="Ye F."/>
            <person name="Su P."/>
            <person name="Kiefer A.F."/>
            <person name="Nichols A."/>
            <person name="Cepeda A.J."/>
            <person name="Yan W."/>
            <person name="Fan B."/>
            <person name="Jiang Y."/>
            <person name="Adhikari A."/>
            <person name="Zheng C.-J."/>
            <person name="Schuster L."/>
            <person name="Cowan T.M."/>
            <person name="Smanski M.J."/>
            <person name="Chevrette M.G."/>
            <person name="De Carvalho L.P.S."/>
            <person name="Shen B."/>
        </authorList>
    </citation>
    <scope>NUCLEOTIDE SEQUENCE [LARGE SCALE GENOMIC DNA]</scope>
    <source>
        <strain evidence="11 12">NPDC050545</strain>
    </source>
</reference>
<dbReference type="InterPro" id="IPR000719">
    <property type="entry name" value="Prot_kinase_dom"/>
</dbReference>
<dbReference type="InterPro" id="IPR011009">
    <property type="entry name" value="Kinase-like_dom_sf"/>
</dbReference>
<keyword evidence="9" id="KW-1133">Transmembrane helix</keyword>
<evidence type="ECO:0000256" key="6">
    <source>
        <dbReference type="ARBA" id="ARBA00022840"/>
    </source>
</evidence>
<dbReference type="InterPro" id="IPR017441">
    <property type="entry name" value="Protein_kinase_ATP_BS"/>
</dbReference>